<dbReference type="Proteomes" id="UP000001861">
    <property type="component" value="Unassembled WGS sequence"/>
</dbReference>
<dbReference type="RefSeq" id="XP_002911562.1">
    <property type="nucleotide sequence ID" value="XM_002911516.1"/>
</dbReference>
<sequence>MLQLLTCDGDGDEAFSSKACFAVLVLVDHAPYISLSPSFQARTAEELSELVENPRLNPIIVIGRLTMSGFNWTFGDRDSLPCDWVLRPTSTPTANFYSYDQLLIRPPPTTAFSDCLLASTTSFYDQLAYTTAFSD</sequence>
<comment type="caution">
    <text evidence="1">The sequence shown here is derived from an EMBL/GenBank/DDBJ whole genome shotgun (WGS) entry which is preliminary data.</text>
</comment>
<keyword evidence="2" id="KW-1185">Reference proteome</keyword>
<evidence type="ECO:0000313" key="1">
    <source>
        <dbReference type="EMBL" id="EFI28068.1"/>
    </source>
</evidence>
<accession>D6RLH6</accession>
<protein>
    <submittedName>
        <fullName evidence="1">Uncharacterized protein</fullName>
    </submittedName>
</protein>
<proteinExistence type="predicted"/>
<dbReference type="GeneID" id="9378825"/>
<organism evidence="1 2">
    <name type="scientific">Coprinopsis cinerea (strain Okayama-7 / 130 / ATCC MYA-4618 / FGSC 9003)</name>
    <name type="common">Inky cap fungus</name>
    <name type="synonym">Hormographiella aspergillata</name>
    <dbReference type="NCBI Taxonomy" id="240176"/>
    <lineage>
        <taxon>Eukaryota</taxon>
        <taxon>Fungi</taxon>
        <taxon>Dikarya</taxon>
        <taxon>Basidiomycota</taxon>
        <taxon>Agaricomycotina</taxon>
        <taxon>Agaricomycetes</taxon>
        <taxon>Agaricomycetidae</taxon>
        <taxon>Agaricales</taxon>
        <taxon>Agaricineae</taxon>
        <taxon>Psathyrellaceae</taxon>
        <taxon>Coprinopsis</taxon>
    </lineage>
</organism>
<dbReference type="InParanoid" id="D6RLH6"/>
<evidence type="ECO:0000313" key="2">
    <source>
        <dbReference type="Proteomes" id="UP000001861"/>
    </source>
</evidence>
<dbReference type="VEuPathDB" id="FungiDB:CC1G_14094"/>
<gene>
    <name evidence="1" type="ORF">CC1G_14094</name>
</gene>
<reference evidence="1 2" key="1">
    <citation type="journal article" date="2010" name="Proc. Natl. Acad. Sci. U.S.A.">
        <title>Insights into evolution of multicellular fungi from the assembled chromosomes of the mushroom Coprinopsis cinerea (Coprinus cinereus).</title>
        <authorList>
            <person name="Stajich J.E."/>
            <person name="Wilke S.K."/>
            <person name="Ahren D."/>
            <person name="Au C.H."/>
            <person name="Birren B.W."/>
            <person name="Borodovsky M."/>
            <person name="Burns C."/>
            <person name="Canback B."/>
            <person name="Casselton L.A."/>
            <person name="Cheng C.K."/>
            <person name="Deng J."/>
            <person name="Dietrich F.S."/>
            <person name="Fargo D.C."/>
            <person name="Farman M.L."/>
            <person name="Gathman A.C."/>
            <person name="Goldberg J."/>
            <person name="Guigo R."/>
            <person name="Hoegger P.J."/>
            <person name="Hooker J.B."/>
            <person name="Huggins A."/>
            <person name="James T.Y."/>
            <person name="Kamada T."/>
            <person name="Kilaru S."/>
            <person name="Kodira C."/>
            <person name="Kues U."/>
            <person name="Kupfer D."/>
            <person name="Kwan H.S."/>
            <person name="Lomsadze A."/>
            <person name="Li W."/>
            <person name="Lilly W.W."/>
            <person name="Ma L.J."/>
            <person name="Mackey A.J."/>
            <person name="Manning G."/>
            <person name="Martin F."/>
            <person name="Muraguchi H."/>
            <person name="Natvig D.O."/>
            <person name="Palmerini H."/>
            <person name="Ramesh M.A."/>
            <person name="Rehmeyer C.J."/>
            <person name="Roe B.A."/>
            <person name="Shenoy N."/>
            <person name="Stanke M."/>
            <person name="Ter-Hovhannisyan V."/>
            <person name="Tunlid A."/>
            <person name="Velagapudi R."/>
            <person name="Vision T.J."/>
            <person name="Zeng Q."/>
            <person name="Zolan M.E."/>
            <person name="Pukkila P.J."/>
        </authorList>
    </citation>
    <scope>NUCLEOTIDE SEQUENCE [LARGE SCALE GENOMIC DNA]</scope>
    <source>
        <strain evidence="2">Okayama-7 / 130 / ATCC MYA-4618 / FGSC 9003</strain>
    </source>
</reference>
<dbReference type="AlphaFoldDB" id="D6RLH6"/>
<dbReference type="HOGENOM" id="CLU_1885654_0_0_1"/>
<dbReference type="EMBL" id="AACS02000003">
    <property type="protein sequence ID" value="EFI28068.1"/>
    <property type="molecule type" value="Genomic_DNA"/>
</dbReference>
<dbReference type="KEGG" id="cci:CC1G_14094"/>
<name>D6RLH6_COPC7</name>